<dbReference type="GO" id="GO:0006313">
    <property type="term" value="P:DNA transposition"/>
    <property type="evidence" value="ECO:0007669"/>
    <property type="project" value="InterPro"/>
</dbReference>
<gene>
    <name evidence="3" type="ORF">EXM42_00805</name>
</gene>
<dbReference type="InterPro" id="IPR012337">
    <property type="entry name" value="RNaseH-like_sf"/>
</dbReference>
<reference evidence="3 4" key="1">
    <citation type="submission" date="2019-02" db="EMBL/GenBank/DDBJ databases">
        <title>Genome sequencing of Clostridium botulinum clinical isolates.</title>
        <authorList>
            <person name="Brunt J."/>
            <person name="Van Vliet A.H.M."/>
            <person name="Stringer S.C."/>
            <person name="Grant K.A."/>
            <person name="Carter A.C."/>
            <person name="Peck M.W."/>
        </authorList>
    </citation>
    <scope>NUCLEOTIDE SEQUENCE [LARGE SCALE GENOMIC DNA]</scope>
    <source>
        <strain evidence="3 4">R1125/03</strain>
    </source>
</reference>
<sequence length="101" mass="12131">MFKLLTVEIAWLYKKRWEIELFFKWIKQNLKIKKIIGHSLNVVMMQIISAIMTFLMLKLIEKESISFIILNLFANANRIKCKFKLDKCYENAFLSCYALIF</sequence>
<evidence type="ECO:0000313" key="3">
    <source>
        <dbReference type="EMBL" id="NFA58990.1"/>
    </source>
</evidence>
<dbReference type="Pfam" id="PF01609">
    <property type="entry name" value="DDE_Tnp_1"/>
    <property type="match status" value="1"/>
</dbReference>
<dbReference type="SUPFAM" id="SSF53098">
    <property type="entry name" value="Ribonuclease H-like"/>
    <property type="match status" value="1"/>
</dbReference>
<dbReference type="PANTHER" id="PTHR33258:SF1">
    <property type="entry name" value="TRANSPOSASE INSL FOR INSERTION SEQUENCE ELEMENT IS186A-RELATED"/>
    <property type="match status" value="1"/>
</dbReference>
<organism evidence="3 4">
    <name type="scientific">Clostridium botulinum</name>
    <dbReference type="NCBI Taxonomy" id="1491"/>
    <lineage>
        <taxon>Bacteria</taxon>
        <taxon>Bacillati</taxon>
        <taxon>Bacillota</taxon>
        <taxon>Clostridia</taxon>
        <taxon>Eubacteriales</taxon>
        <taxon>Clostridiaceae</taxon>
        <taxon>Clostridium</taxon>
    </lineage>
</organism>
<dbReference type="EMBL" id="SGJP01000002">
    <property type="protein sequence ID" value="NFA58990.1"/>
    <property type="molecule type" value="Genomic_DNA"/>
</dbReference>
<accession>A0A6M0SWF5</accession>
<dbReference type="PANTHER" id="PTHR33258">
    <property type="entry name" value="TRANSPOSASE INSL FOR INSERTION SEQUENCE ELEMENT IS186A-RELATED"/>
    <property type="match status" value="1"/>
</dbReference>
<comment type="caution">
    <text evidence="3">The sequence shown here is derived from an EMBL/GenBank/DDBJ whole genome shotgun (WGS) entry which is preliminary data.</text>
</comment>
<keyword evidence="1" id="KW-1133">Transmembrane helix</keyword>
<keyword evidence="1" id="KW-0472">Membrane</keyword>
<keyword evidence="1" id="KW-0812">Transmembrane</keyword>
<proteinExistence type="predicted"/>
<evidence type="ECO:0000259" key="2">
    <source>
        <dbReference type="Pfam" id="PF01609"/>
    </source>
</evidence>
<evidence type="ECO:0000313" key="4">
    <source>
        <dbReference type="Proteomes" id="UP000473089"/>
    </source>
</evidence>
<dbReference type="Proteomes" id="UP000473089">
    <property type="component" value="Unassembled WGS sequence"/>
</dbReference>
<dbReference type="GO" id="GO:0003677">
    <property type="term" value="F:DNA binding"/>
    <property type="evidence" value="ECO:0007669"/>
    <property type="project" value="InterPro"/>
</dbReference>
<dbReference type="AlphaFoldDB" id="A0A6M0SWF5"/>
<dbReference type="InterPro" id="IPR002559">
    <property type="entry name" value="Transposase_11"/>
</dbReference>
<dbReference type="GO" id="GO:0004803">
    <property type="term" value="F:transposase activity"/>
    <property type="evidence" value="ECO:0007669"/>
    <property type="project" value="InterPro"/>
</dbReference>
<protein>
    <recommendedName>
        <fullName evidence="2">Transposase IS4-like domain-containing protein</fullName>
    </recommendedName>
</protein>
<feature type="transmembrane region" description="Helical" evidence="1">
    <location>
        <begin position="35"/>
        <end position="57"/>
    </location>
</feature>
<evidence type="ECO:0000256" key="1">
    <source>
        <dbReference type="SAM" id="Phobius"/>
    </source>
</evidence>
<name>A0A6M0SWF5_CLOBO</name>
<feature type="domain" description="Transposase IS4-like" evidence="2">
    <location>
        <begin position="8"/>
        <end position="53"/>
    </location>
</feature>